<gene>
    <name evidence="3" type="ORF">C4B63_6g530</name>
</gene>
<dbReference type="AlphaFoldDB" id="A0A2V2VW26"/>
<accession>A0A2V2VW26</accession>
<dbReference type="VEuPathDB" id="TriTrypDB:TcCL_ESM02971"/>
<feature type="region of interest" description="Disordered" evidence="2">
    <location>
        <begin position="1"/>
        <end position="30"/>
    </location>
</feature>
<proteinExistence type="predicted"/>
<evidence type="ECO:0000313" key="4">
    <source>
        <dbReference type="Proteomes" id="UP000246121"/>
    </source>
</evidence>
<dbReference type="Proteomes" id="UP000246121">
    <property type="component" value="Unassembled WGS sequence"/>
</dbReference>
<feature type="coiled-coil region" evidence="1">
    <location>
        <begin position="793"/>
        <end position="873"/>
    </location>
</feature>
<dbReference type="VEuPathDB" id="TriTrypDB:TcCLB.508821.20"/>
<dbReference type="VEuPathDB" id="TriTrypDB:C3747_10g248"/>
<dbReference type="VEuPathDB" id="TriTrypDB:C4B63_6g530"/>
<protein>
    <submittedName>
        <fullName evidence="3">Uncharacterized protein</fullName>
    </submittedName>
</protein>
<evidence type="ECO:0000256" key="1">
    <source>
        <dbReference type="SAM" id="Coils"/>
    </source>
</evidence>
<dbReference type="VEuPathDB" id="TriTrypDB:TCSYLVIO_002519"/>
<dbReference type="VEuPathDB" id="TriTrypDB:Tc_MARK_1254"/>
<evidence type="ECO:0000256" key="2">
    <source>
        <dbReference type="SAM" id="MobiDB-lite"/>
    </source>
</evidence>
<dbReference type="VEuPathDB" id="TriTrypDB:TcCLB.506163.70"/>
<keyword evidence="1" id="KW-0175">Coiled coil</keyword>
<sequence>MSGFRGAGRLEDDGKENRKRVQRSEPACGGSVGWQIASKSRCLACGRLASMCDCQKSRIDPQLKRQKLESILLSTPYVRSKQVRALEDVSREESKNRRRLVERWGDELESMRHLAFTHHRILFLILEETAGREALMALERKAWSEGMVTVDRHIVLCAISFHEREERLQLYASAQREVQVFLAWHEVTCHLLGLRSREAAFRNALVNHEAATRAALISHNVELLNRMDANEKVRFVFYEAFREGRDKLVVEWQGGVEAIQSAIAADQRQVEWMLQGRNQLCELCERQWAELKTEEEECRQRLSEIARKKQHALMERVQVCEQQRCTLAQQEVNSRSAILQDEAAACKALWLFFKDGEREAREQEQLRYERCGVELRAAIHQLRSIAGEEAAAFSQLKAKEHHEKDLRYKWMLEKEKQRKELEQAALHHLRLIEEEEGMARQASMKAMQDAEVGIAVWLQQKTRTLRELVDTALGQKGEMRLREHEERFVLVSRKAEHEDAVRRWIDQKEFARQSLIKEENTHRMNTAEMERAARDEFRWNFDSALEMCRGFIYERITEQNIFQQKALQVLNDIVEQEAKAMLLMRRLIFDDRERTRHEENHRQFLEIWNAEAECRTYIVQQEVRHRESISTQMHLQRSFFAKEAQELLKARICEVLATEESQRLVLLHHFSETTEQIYFSFRQSQEEARRCEKERVLAELRQRETELLEDTRLYREDEWLTFDHTENRLPEPQESSAFPLVDDGLWNTQRQLVMAELGGEEADVMTLPPAAVGFLASIIDAISRRESSLTATLRQVEVAVNDARQKVANQNQLLSGVKERWEESKEKLKRDAAEHNTRVAMYRDARQRDEAQLERERARLQTKTEELRRMQNSVSGMRDAIHNQYRKR</sequence>
<organism evidence="3 4">
    <name type="scientific">Trypanosoma cruzi</name>
    <dbReference type="NCBI Taxonomy" id="5693"/>
    <lineage>
        <taxon>Eukaryota</taxon>
        <taxon>Discoba</taxon>
        <taxon>Euglenozoa</taxon>
        <taxon>Kinetoplastea</taxon>
        <taxon>Metakinetoplastina</taxon>
        <taxon>Trypanosomatida</taxon>
        <taxon>Trypanosomatidae</taxon>
        <taxon>Trypanosoma</taxon>
        <taxon>Schizotrypanum</taxon>
    </lineage>
</organism>
<dbReference type="VEuPathDB" id="TriTrypDB:TcCL_NonESM13592"/>
<dbReference type="VEuPathDB" id="TriTrypDB:ECC02_004903"/>
<name>A0A2V2VW26_TRYCR</name>
<comment type="caution">
    <text evidence="3">The sequence shown here is derived from an EMBL/GenBank/DDBJ whole genome shotgun (WGS) entry which is preliminary data.</text>
</comment>
<dbReference type="VEuPathDB" id="TriTrypDB:TcG_09951"/>
<dbReference type="VEuPathDB" id="TriTrypDB:TcBrA4_0079580"/>
<dbReference type="VEuPathDB" id="TriTrypDB:TCDM_14285"/>
<evidence type="ECO:0000313" key="3">
    <source>
        <dbReference type="EMBL" id="PWV00590.1"/>
    </source>
</evidence>
<reference evidence="3 4" key="1">
    <citation type="journal article" date="2018" name="Microb. Genom.">
        <title>Expanding an expanded genome: long-read sequencing of Trypanosoma cruzi.</title>
        <authorList>
            <person name="Berna L."/>
            <person name="Rodriguez M."/>
            <person name="Chiribao M.L."/>
            <person name="Parodi-Talice A."/>
            <person name="Pita S."/>
            <person name="Rijo G."/>
            <person name="Alvarez-Valin F."/>
            <person name="Robello C."/>
        </authorList>
    </citation>
    <scope>NUCLEOTIDE SEQUENCE [LARGE SCALE GENOMIC DNA]</scope>
    <source>
        <strain evidence="3 4">Dm28c</strain>
    </source>
</reference>
<dbReference type="VEuPathDB" id="TriTrypDB:BCY84_15708"/>
<dbReference type="EMBL" id="PRFA01000006">
    <property type="protein sequence ID" value="PWV00590.1"/>
    <property type="molecule type" value="Genomic_DNA"/>
</dbReference>